<reference evidence="1" key="1">
    <citation type="submission" date="2021-01" db="EMBL/GenBank/DDBJ databases">
        <authorList>
            <person name="Corre E."/>
            <person name="Pelletier E."/>
            <person name="Niang G."/>
            <person name="Scheremetjew M."/>
            <person name="Finn R."/>
            <person name="Kale V."/>
            <person name="Holt S."/>
            <person name="Cochrane G."/>
            <person name="Meng A."/>
            <person name="Brown T."/>
            <person name="Cohen L."/>
        </authorList>
    </citation>
    <scope>NUCLEOTIDE SEQUENCE</scope>
    <source>
        <strain evidence="1">SL-175</strain>
    </source>
</reference>
<gene>
    <name evidence="1" type="ORF">MANT1106_LOCUS5714</name>
</gene>
<proteinExistence type="predicted"/>
<dbReference type="InterPro" id="IPR029159">
    <property type="entry name" value="CA109-like"/>
</dbReference>
<accession>A0A7S0X596</accession>
<dbReference type="InterPro" id="IPR038985">
    <property type="entry name" value="OPRN-like"/>
</dbReference>
<dbReference type="PANTHER" id="PTHR37904:SF2">
    <property type="entry name" value="OS10G0566900 PROTEIN"/>
    <property type="match status" value="1"/>
</dbReference>
<evidence type="ECO:0000313" key="1">
    <source>
        <dbReference type="EMBL" id="CAD8703032.1"/>
    </source>
</evidence>
<dbReference type="AlphaFoldDB" id="A0A7S0X596"/>
<dbReference type="PANTHER" id="PTHR37904">
    <property type="entry name" value="OS10G0566900 PROTEIN"/>
    <property type="match status" value="1"/>
</dbReference>
<name>A0A7S0X596_9CHLO</name>
<dbReference type="Pfam" id="PF15011">
    <property type="entry name" value="CA109-like"/>
    <property type="match status" value="1"/>
</dbReference>
<protein>
    <submittedName>
        <fullName evidence="1">Uncharacterized protein</fullName>
    </submittedName>
</protein>
<organism evidence="1">
    <name type="scientific">Mantoniella antarctica</name>
    <dbReference type="NCBI Taxonomy" id="81844"/>
    <lineage>
        <taxon>Eukaryota</taxon>
        <taxon>Viridiplantae</taxon>
        <taxon>Chlorophyta</taxon>
        <taxon>Mamiellophyceae</taxon>
        <taxon>Mamiellales</taxon>
        <taxon>Mamiellaceae</taxon>
        <taxon>Mantoniella</taxon>
    </lineage>
</organism>
<sequence>MAEVLLHKFRLLYARARSVLARWAATQAHAAGLVASAASVVERLPSLSHDARFGPLTARFPSLPAATRDAQAEALDRVLTSLATEMMGFHELAAALEKIARDAAQLVHALRPPPRAAGGVRRGPQPSLAEAVVGLHDLARIHRDEIALKEALVRELHCDAVCDELACAAALFAAEPNLDPEEVHAILDRVPVKSSTADP</sequence>
<dbReference type="EMBL" id="HBFC01009838">
    <property type="protein sequence ID" value="CAD8703032.1"/>
    <property type="molecule type" value="Transcribed_RNA"/>
</dbReference>